<dbReference type="Proteomes" id="UP000198649">
    <property type="component" value="Unassembled WGS sequence"/>
</dbReference>
<evidence type="ECO:0000259" key="1">
    <source>
        <dbReference type="Pfam" id="PF13338"/>
    </source>
</evidence>
<dbReference type="RefSeq" id="WP_143099611.1">
    <property type="nucleotide sequence ID" value="NZ_BKAF01000001.1"/>
</dbReference>
<dbReference type="OrthoDB" id="5146042at2"/>
<protein>
    <submittedName>
        <fullName evidence="2">Transcriptional regulator, AbiEi antitoxin, Type IV TA system</fullName>
    </submittedName>
</protein>
<reference evidence="2 3" key="1">
    <citation type="submission" date="2016-10" db="EMBL/GenBank/DDBJ databases">
        <authorList>
            <person name="de Groot N.N."/>
        </authorList>
    </citation>
    <scope>NUCLEOTIDE SEQUENCE [LARGE SCALE GENOMIC DNA]</scope>
    <source>
        <strain evidence="2 3">CGMCC 1.11156</strain>
    </source>
</reference>
<name>A0A1I3BF26_9ACTN</name>
<feature type="domain" description="AbiEi antitoxin N-terminal" evidence="1">
    <location>
        <begin position="11"/>
        <end position="50"/>
    </location>
</feature>
<evidence type="ECO:0000313" key="3">
    <source>
        <dbReference type="Proteomes" id="UP000198649"/>
    </source>
</evidence>
<dbReference type="STRING" id="1005945.SAMN05216561_101106"/>
<dbReference type="InterPro" id="IPR025159">
    <property type="entry name" value="AbiEi_N"/>
</dbReference>
<evidence type="ECO:0000313" key="2">
    <source>
        <dbReference type="EMBL" id="SFH60915.1"/>
    </source>
</evidence>
<gene>
    <name evidence="2" type="ORF">SAMN05216561_101106</name>
</gene>
<organism evidence="2 3">
    <name type="scientific">Nocardioides psychrotolerans</name>
    <dbReference type="NCBI Taxonomy" id="1005945"/>
    <lineage>
        <taxon>Bacteria</taxon>
        <taxon>Bacillati</taxon>
        <taxon>Actinomycetota</taxon>
        <taxon>Actinomycetes</taxon>
        <taxon>Propionibacteriales</taxon>
        <taxon>Nocardioidaceae</taxon>
        <taxon>Nocardioides</taxon>
    </lineage>
</organism>
<dbReference type="AlphaFoldDB" id="A0A1I3BF26"/>
<proteinExistence type="predicted"/>
<dbReference type="Pfam" id="PF13338">
    <property type="entry name" value="AbiEi_4"/>
    <property type="match status" value="1"/>
</dbReference>
<sequence length="102" mass="11130">MNPDVKAHMALQQRLVTRRQALAAGMDEVQVDRLVRAGTWIAVRRGAYAEAAVVAAAEEAGWRERQVLADRAASLKMIRSYVMSHDSAALLLGLATLSRRSG</sequence>
<keyword evidence="3" id="KW-1185">Reference proteome</keyword>
<accession>A0A1I3BF26</accession>
<dbReference type="EMBL" id="FOQG01000001">
    <property type="protein sequence ID" value="SFH60915.1"/>
    <property type="molecule type" value="Genomic_DNA"/>
</dbReference>